<dbReference type="PANTHER" id="PTHR37535">
    <property type="entry name" value="FLUG DOMAIN PROTEIN"/>
    <property type="match status" value="1"/>
</dbReference>
<gene>
    <name evidence="2" type="ORF">LX32DRAFT_574259</name>
</gene>
<dbReference type="Pfam" id="PF11917">
    <property type="entry name" value="DUF3435"/>
    <property type="match status" value="1"/>
</dbReference>
<organism evidence="2 3">
    <name type="scientific">Colletotrichum zoysiae</name>
    <dbReference type="NCBI Taxonomy" id="1216348"/>
    <lineage>
        <taxon>Eukaryota</taxon>
        <taxon>Fungi</taxon>
        <taxon>Dikarya</taxon>
        <taxon>Ascomycota</taxon>
        <taxon>Pezizomycotina</taxon>
        <taxon>Sordariomycetes</taxon>
        <taxon>Hypocreomycetidae</taxon>
        <taxon>Glomerellales</taxon>
        <taxon>Glomerellaceae</taxon>
        <taxon>Colletotrichum</taxon>
        <taxon>Colletotrichum graminicola species complex</taxon>
    </lineage>
</organism>
<evidence type="ECO:0000313" key="3">
    <source>
        <dbReference type="Proteomes" id="UP001232148"/>
    </source>
</evidence>
<dbReference type="EMBL" id="MU843063">
    <property type="protein sequence ID" value="KAK2022058.1"/>
    <property type="molecule type" value="Genomic_DNA"/>
</dbReference>
<keyword evidence="3" id="KW-1185">Reference proteome</keyword>
<comment type="caution">
    <text evidence="2">The sequence shown here is derived from an EMBL/GenBank/DDBJ whole genome shotgun (WGS) entry which is preliminary data.</text>
</comment>
<dbReference type="PANTHER" id="PTHR37535:SF3">
    <property type="entry name" value="FLUG DOMAIN-CONTAINING PROTEIN"/>
    <property type="match status" value="1"/>
</dbReference>
<feature type="region of interest" description="Disordered" evidence="1">
    <location>
        <begin position="742"/>
        <end position="768"/>
    </location>
</feature>
<dbReference type="Proteomes" id="UP001232148">
    <property type="component" value="Unassembled WGS sequence"/>
</dbReference>
<evidence type="ECO:0000256" key="1">
    <source>
        <dbReference type="SAM" id="MobiDB-lite"/>
    </source>
</evidence>
<reference evidence="2" key="1">
    <citation type="submission" date="2021-06" db="EMBL/GenBank/DDBJ databases">
        <title>Comparative genomics, transcriptomics and evolutionary studies reveal genomic signatures of adaptation to plant cell wall in hemibiotrophic fungi.</title>
        <authorList>
            <consortium name="DOE Joint Genome Institute"/>
            <person name="Baroncelli R."/>
            <person name="Diaz J.F."/>
            <person name="Benocci T."/>
            <person name="Peng M."/>
            <person name="Battaglia E."/>
            <person name="Haridas S."/>
            <person name="Andreopoulos W."/>
            <person name="Labutti K."/>
            <person name="Pangilinan J."/>
            <person name="Floch G.L."/>
            <person name="Makela M.R."/>
            <person name="Henrissat B."/>
            <person name="Grigoriev I.V."/>
            <person name="Crouch J.A."/>
            <person name="De Vries R.P."/>
            <person name="Sukno S.A."/>
            <person name="Thon M.R."/>
        </authorList>
    </citation>
    <scope>NUCLEOTIDE SEQUENCE</scope>
    <source>
        <strain evidence="2">MAFF235873</strain>
    </source>
</reference>
<dbReference type="AlphaFoldDB" id="A0AAD9H4Q7"/>
<name>A0AAD9H4Q7_9PEZI</name>
<feature type="region of interest" description="Disordered" evidence="1">
    <location>
        <begin position="1"/>
        <end position="22"/>
    </location>
</feature>
<accession>A0AAD9H4Q7</accession>
<proteinExistence type="predicted"/>
<evidence type="ECO:0000313" key="2">
    <source>
        <dbReference type="EMBL" id="KAK2022058.1"/>
    </source>
</evidence>
<protein>
    <submittedName>
        <fullName evidence="2">Uncharacterized protein</fullName>
    </submittedName>
</protein>
<dbReference type="InterPro" id="IPR021842">
    <property type="entry name" value="DUF3435"/>
</dbReference>
<sequence length="791" mass="90978">MPRMKSGDEFFRRGRENGSEQCKEGIDDSVVLKQPTDKTLKAYRRMVGLWNQYAAHHADANTNPYDLKYLKGFIKDIAFSIDGAEGDANPAERTVMVYWKQFTAGWRREHEPIPGNTTLSVRNFIIYELPTILERDGSLQLVKTKRQRRFATKNHFFHLDRQLWENDWVEYEKPGTRVYDWAALMSIVCSAARIGEYIESTCRLNSGCGLYYKDVTFGVFRNEHGNAEFAIQLVRDAKGMTHTPDKSPAHSLYEGLVQMPLICNPMLPILAILVAEKAFKDYSTLTELLAIEPADDEMLQLRWNDRILDQPFFKSASSKGTTRKIETANAFSRRLRELGFRAGYPCPPRVHDFRAEGLYWIDQLYTAAQRMKYAGQRDPNTFNNHYQPNNSGTDGQGNYFGHDVRSVVNDLFRGLTLERNPQLSQSLPAEKQDALRTDPEFAAIEKELATLLGRRGLASSSRRKELYKQKRDLVEKELRKWQRAQPNYPIGEDSGTPCYYRSIFNRIRFLMPARDRLASTLLKTATLRSSTGLRALEDMISLCKADAEVEYRPGLEPQKCQCDGSYRRKRKSPGTVQSSLDKQSTYNWRHVYNCFKKSSDSFTELCFLCNKWISGEANWSEHCQWHLTCPETLPIQCDPLVYGGVLASAGYCVFCMSDLLLEPEARLRYFLDRGPWKAHVQSHYETYVLSADGGEHMKCPHPGKHCNAPFDSVEHLKFHLLDAHCRDFTKDPNMLESLAQDDEISNELPKQEESTPCKKKQRRGVEESSENLKIELMYRFIDETPGFVSSH</sequence>